<reference evidence="3" key="1">
    <citation type="journal article" date="2023" name="Mar. Drugs">
        <title>Gemmata algarum, a Novel Planctomycete Isolated from an Algal Mat, Displays Antimicrobial Activity.</title>
        <authorList>
            <person name="Kumar G."/>
            <person name="Kallscheuer N."/>
            <person name="Kashif M."/>
            <person name="Ahamad S."/>
            <person name="Jagadeeshwari U."/>
            <person name="Pannikurungottu S."/>
            <person name="Haufschild T."/>
            <person name="Kabuu M."/>
            <person name="Sasikala C."/>
            <person name="Jogler C."/>
            <person name="Ramana C."/>
        </authorList>
    </citation>
    <scope>NUCLEOTIDE SEQUENCE [LARGE SCALE GENOMIC DNA]</scope>
    <source>
        <strain evidence="3">JC673</strain>
    </source>
</reference>
<dbReference type="RefSeq" id="WP_320685217.1">
    <property type="nucleotide sequence ID" value="NZ_JAXBLV010000024.1"/>
</dbReference>
<keyword evidence="1" id="KW-0812">Transmembrane</keyword>
<protein>
    <submittedName>
        <fullName evidence="2">Uncharacterized protein</fullName>
    </submittedName>
</protein>
<evidence type="ECO:0000313" key="2">
    <source>
        <dbReference type="EMBL" id="MDY3558269.1"/>
    </source>
</evidence>
<keyword evidence="1" id="KW-1133">Transmembrane helix</keyword>
<feature type="transmembrane region" description="Helical" evidence="1">
    <location>
        <begin position="345"/>
        <end position="365"/>
    </location>
</feature>
<keyword evidence="1" id="KW-0472">Membrane</keyword>
<accession>A0ABU5EXA5</accession>
<dbReference type="EMBL" id="JAXBLV010000024">
    <property type="protein sequence ID" value="MDY3558269.1"/>
    <property type="molecule type" value="Genomic_DNA"/>
</dbReference>
<evidence type="ECO:0000256" key="1">
    <source>
        <dbReference type="SAM" id="Phobius"/>
    </source>
</evidence>
<sequence>MLATLALPILTVVLHQQDLGDIEKMLAQKLEMKSDYALRFRFESRMPSAPEGSRRKWAYTAAIWRSGDKLRVDVFDREADPAGDESSTRGRHVTCRNCERQNYLLVTTVLPGAPKVTHQVEFHDPKTQPTDYFVNDMDWRLLGFCNARLAVYSKIPIAQSYRQLVADPLLKTSEQKRNGTPYLVTTIEKNKNEGSIWFDARTQSGPVLHTFTGDASKKGAMKHVTEVSWQKTAGGNMYPEKIKHTEHTDGALTYEEIITVQHADFDTKIDPTIFTLAGLDLNENQPIGYPDLTPGKWPIWKGGRADPSLSAFAQAQAASAAQNGVVEPEPIAPVAAYPVQSSTPLIVGLVSGGMSVTALGLAAIYRRRKG</sequence>
<evidence type="ECO:0000313" key="3">
    <source>
        <dbReference type="Proteomes" id="UP001272242"/>
    </source>
</evidence>
<comment type="caution">
    <text evidence="2">The sequence shown here is derived from an EMBL/GenBank/DDBJ whole genome shotgun (WGS) entry which is preliminary data.</text>
</comment>
<dbReference type="Proteomes" id="UP001272242">
    <property type="component" value="Unassembled WGS sequence"/>
</dbReference>
<name>A0ABU5EXA5_9BACT</name>
<gene>
    <name evidence="2" type="ORF">R5W23_004964</name>
</gene>
<keyword evidence="3" id="KW-1185">Reference proteome</keyword>
<proteinExistence type="predicted"/>
<organism evidence="2 3">
    <name type="scientific">Gemmata algarum</name>
    <dbReference type="NCBI Taxonomy" id="2975278"/>
    <lineage>
        <taxon>Bacteria</taxon>
        <taxon>Pseudomonadati</taxon>
        <taxon>Planctomycetota</taxon>
        <taxon>Planctomycetia</taxon>
        <taxon>Gemmatales</taxon>
        <taxon>Gemmataceae</taxon>
        <taxon>Gemmata</taxon>
    </lineage>
</organism>